<evidence type="ECO:0000313" key="2">
    <source>
        <dbReference type="Proteomes" id="UP000306324"/>
    </source>
</evidence>
<keyword evidence="2" id="KW-1185">Reference proteome</keyword>
<accession>A0A5S4EN21</accession>
<dbReference type="AlphaFoldDB" id="A0A5S4EN21"/>
<comment type="caution">
    <text evidence="1">The sequence shown here is derived from an EMBL/GenBank/DDBJ whole genome shotgun (WGS) entry which is preliminary data.</text>
</comment>
<gene>
    <name evidence="1" type="ORF">ACCUM_3913</name>
</gene>
<sequence length="42" mass="4346">MVCASAVAVFAGKPFSQQDRERLILAASRIQAAMTVAGVSHG</sequence>
<proteinExistence type="predicted"/>
<reference evidence="1 2" key="1">
    <citation type="submission" date="2019-04" db="EMBL/GenBank/DDBJ databases">
        <title>A novel phosphate-accumulating bacterium identified in bioreactor for phosphate removal from wastewater.</title>
        <authorList>
            <person name="Kotlyarov R.Y."/>
            <person name="Beletsky A.V."/>
            <person name="Kallistova A.Y."/>
            <person name="Dorofeev A.G."/>
            <person name="Nikolaev Y.Y."/>
            <person name="Pimenov N.V."/>
            <person name="Ravin N.V."/>
            <person name="Mardanov A.V."/>
        </authorList>
    </citation>
    <scope>NUCLEOTIDE SEQUENCE [LARGE SCALE GENOMIC DNA]</scope>
    <source>
        <strain evidence="1 2">Bin19</strain>
    </source>
</reference>
<protein>
    <submittedName>
        <fullName evidence="1">Uncharacterized protein</fullName>
    </submittedName>
</protein>
<evidence type="ECO:0000313" key="1">
    <source>
        <dbReference type="EMBL" id="TMQ76781.1"/>
    </source>
</evidence>
<name>A0A5S4EN21_9PROT</name>
<dbReference type="EMBL" id="SWAD01000040">
    <property type="protein sequence ID" value="TMQ76781.1"/>
    <property type="molecule type" value="Genomic_DNA"/>
</dbReference>
<organism evidence="1 2">
    <name type="scientific">Candidatus Accumulibacter phosphatis</name>
    <dbReference type="NCBI Taxonomy" id="327160"/>
    <lineage>
        <taxon>Bacteria</taxon>
        <taxon>Pseudomonadati</taxon>
        <taxon>Pseudomonadota</taxon>
        <taxon>Betaproteobacteria</taxon>
        <taxon>Candidatus Accumulibacter</taxon>
    </lineage>
</organism>
<dbReference type="Proteomes" id="UP000306324">
    <property type="component" value="Unassembled WGS sequence"/>
</dbReference>